<feature type="signal peptide" evidence="4">
    <location>
        <begin position="1"/>
        <end position="24"/>
    </location>
</feature>
<organism evidence="5 6">
    <name type="scientific">Burkholderia mayonis</name>
    <dbReference type="NCBI Taxonomy" id="1385591"/>
    <lineage>
        <taxon>Bacteria</taxon>
        <taxon>Pseudomonadati</taxon>
        <taxon>Pseudomonadota</taxon>
        <taxon>Betaproteobacteria</taxon>
        <taxon>Burkholderiales</taxon>
        <taxon>Burkholderiaceae</taxon>
        <taxon>Burkholderia</taxon>
        <taxon>pseudomallei group</taxon>
    </lineage>
</organism>
<evidence type="ECO:0000313" key="5">
    <source>
        <dbReference type="EMBL" id="AOJ10114.1"/>
    </source>
</evidence>
<dbReference type="EMBL" id="CP013389">
    <property type="protein sequence ID" value="AOJ10114.1"/>
    <property type="molecule type" value="Genomic_DNA"/>
</dbReference>
<accession>A0A1B4G2F3</accession>
<evidence type="ECO:0000313" key="6">
    <source>
        <dbReference type="Proteomes" id="UP000067711"/>
    </source>
</evidence>
<keyword evidence="2 4" id="KW-0732">Signal</keyword>
<dbReference type="InterPro" id="IPR010258">
    <property type="entry name" value="Conjugal_tfr_TrbG/VirB9/CagX"/>
</dbReference>
<evidence type="ECO:0000256" key="1">
    <source>
        <dbReference type="ARBA" id="ARBA00006135"/>
    </source>
</evidence>
<feature type="chain" id="PRO_5015311458" evidence="4">
    <location>
        <begin position="25"/>
        <end position="291"/>
    </location>
</feature>
<reference evidence="5 6" key="1">
    <citation type="submission" date="2015-12" db="EMBL/GenBank/DDBJ databases">
        <title>Diversity of Burkholderia near neighbor genomes.</title>
        <authorList>
            <person name="Sahl J."/>
            <person name="Wagner D."/>
            <person name="Keim P."/>
        </authorList>
    </citation>
    <scope>NUCLEOTIDE SEQUENCE [LARGE SCALE GENOMIC DNA]</scope>
    <source>
        <strain evidence="5 6">BDU8</strain>
    </source>
</reference>
<dbReference type="CDD" id="cd06911">
    <property type="entry name" value="VirB9_CagX_TrbG"/>
    <property type="match status" value="1"/>
</dbReference>
<protein>
    <submittedName>
        <fullName evidence="5">Conjugal transfer protein TrbG</fullName>
    </submittedName>
</protein>
<dbReference type="InterPro" id="IPR038161">
    <property type="entry name" value="VirB9/CagX/TrbG_C_sf"/>
</dbReference>
<gene>
    <name evidence="5" type="ORF">WS71_23005</name>
</gene>
<comment type="similarity">
    <text evidence="1">Belongs to the TrbG/VirB9 family.</text>
</comment>
<dbReference type="Proteomes" id="UP000067711">
    <property type="component" value="Chromosome 1"/>
</dbReference>
<proteinExistence type="inferred from homology"/>
<evidence type="ECO:0000256" key="2">
    <source>
        <dbReference type="ARBA" id="ARBA00022729"/>
    </source>
</evidence>
<dbReference type="Gene3D" id="2.60.40.2500">
    <property type="match status" value="1"/>
</dbReference>
<dbReference type="AlphaFoldDB" id="A0A1B4G2F3"/>
<evidence type="ECO:0000256" key="3">
    <source>
        <dbReference type="SAM" id="MobiDB-lite"/>
    </source>
</evidence>
<sequence>MKRPRSVPTWVALALISASANAFAAKTAASPIAPIPNFDVGSIIGDAMSPVNPYNSGTDPITMPGDARIAVFQYSRDQIFRVMTAPLKLTTIELERGESLISEPAMGDSKQWIIDTDGANHVYVKPIKPGLVNTLHLSTNRREYELTLVSSPLGGLFYQNVRFNYPNSLMSKVRARGNAPGDDRGVDHTSQSDSGPIGVSPDKLNFEYTVSGTTSLKPETVFDDGTFIWIRMPPRTPFAVPTIKDGGDIVSPNFIRRGPYIVIQRLADEIKLTRPGEEVTITRGRRGLFGF</sequence>
<evidence type="ECO:0000256" key="4">
    <source>
        <dbReference type="SAM" id="SignalP"/>
    </source>
</evidence>
<name>A0A1B4G2F3_9BURK</name>
<dbReference type="Pfam" id="PF03524">
    <property type="entry name" value="CagX"/>
    <property type="match status" value="1"/>
</dbReference>
<dbReference type="InterPro" id="IPR033645">
    <property type="entry name" value="VirB9/CagX/TrbG_C"/>
</dbReference>
<feature type="region of interest" description="Disordered" evidence="3">
    <location>
        <begin position="174"/>
        <end position="200"/>
    </location>
</feature>